<dbReference type="Gene3D" id="3.30.460.80">
    <property type="entry name" value="NADH:ubiquinone oxidoreductase, 30kDa subunit"/>
    <property type="match status" value="1"/>
</dbReference>
<protein>
    <recommendedName>
        <fullName evidence="1">NADH:ubiquinone oxidoreductase 30kDa subunit domain-containing protein</fullName>
    </recommendedName>
</protein>
<dbReference type="InterPro" id="IPR037232">
    <property type="entry name" value="NADH_quin_OxRdtase_su_C/D-like"/>
</dbReference>
<feature type="domain" description="NADH:ubiquinone oxidoreductase 30kDa subunit" evidence="1">
    <location>
        <begin position="9"/>
        <end position="75"/>
    </location>
</feature>
<gene>
    <name evidence="2" type="ORF">SDC9_192688</name>
</gene>
<reference evidence="2" key="1">
    <citation type="submission" date="2019-08" db="EMBL/GenBank/DDBJ databases">
        <authorList>
            <person name="Kucharzyk K."/>
            <person name="Murdoch R.W."/>
            <person name="Higgins S."/>
            <person name="Loffler F."/>
        </authorList>
    </citation>
    <scope>NUCLEOTIDE SEQUENCE</scope>
</reference>
<name>A0A645I1F3_9ZZZZ</name>
<proteinExistence type="predicted"/>
<dbReference type="Pfam" id="PF00329">
    <property type="entry name" value="Complex1_30kDa"/>
    <property type="match status" value="1"/>
</dbReference>
<dbReference type="EMBL" id="VSSQ01104756">
    <property type="protein sequence ID" value="MPN45121.1"/>
    <property type="molecule type" value="Genomic_DNA"/>
</dbReference>
<evidence type="ECO:0000313" key="2">
    <source>
        <dbReference type="EMBL" id="MPN45121.1"/>
    </source>
</evidence>
<dbReference type="InterPro" id="IPR001268">
    <property type="entry name" value="NADH_UbQ_OxRdtase_30kDa_su"/>
</dbReference>
<evidence type="ECO:0000259" key="1">
    <source>
        <dbReference type="Pfam" id="PF00329"/>
    </source>
</evidence>
<dbReference type="AlphaFoldDB" id="A0A645I1F3"/>
<comment type="caution">
    <text evidence="2">The sequence shown here is derived from an EMBL/GenBank/DDBJ whole genome shotgun (WGS) entry which is preliminary data.</text>
</comment>
<dbReference type="SUPFAM" id="SSF143243">
    <property type="entry name" value="Nqo5-like"/>
    <property type="match status" value="1"/>
</dbReference>
<accession>A0A645I1F3</accession>
<organism evidence="2">
    <name type="scientific">bioreactor metagenome</name>
    <dbReference type="NCBI Taxonomy" id="1076179"/>
    <lineage>
        <taxon>unclassified sequences</taxon>
        <taxon>metagenomes</taxon>
        <taxon>ecological metagenomes</taxon>
    </lineage>
</organism>
<sequence length="94" mass="10906">MSNDEDILLVLRERVPKAHPVVNSQGELYPSMILHEREMVDLFGVQVHGLPEGPSYPLPDCWPEGQYPLRKEWNPAYFNKKTMAYEPPKEEAKQ</sequence>
<dbReference type="GO" id="GO:0008137">
    <property type="term" value="F:NADH dehydrogenase (ubiquinone) activity"/>
    <property type="evidence" value="ECO:0007669"/>
    <property type="project" value="InterPro"/>
</dbReference>